<proteinExistence type="predicted"/>
<dbReference type="GO" id="GO:0042026">
    <property type="term" value="P:protein refolding"/>
    <property type="evidence" value="ECO:0007669"/>
    <property type="project" value="TreeGrafter"/>
</dbReference>
<evidence type="ECO:0000256" key="1">
    <source>
        <dbReference type="ARBA" id="ARBA00022705"/>
    </source>
</evidence>
<accession>A0A928VYN5</accession>
<dbReference type="Proteomes" id="UP000621799">
    <property type="component" value="Unassembled WGS sequence"/>
</dbReference>
<dbReference type="PANTHER" id="PTHR43096:SF52">
    <property type="entry name" value="DNAJ HOMOLOG 1, MITOCHONDRIAL-RELATED"/>
    <property type="match status" value="1"/>
</dbReference>
<evidence type="ECO:0000256" key="7">
    <source>
        <dbReference type="ARBA" id="ARBA00023186"/>
    </source>
</evidence>
<feature type="region of interest" description="Disordered" evidence="8">
    <location>
        <begin position="120"/>
        <end position="155"/>
    </location>
</feature>
<feature type="domain" description="J" evidence="9">
    <location>
        <begin position="6"/>
        <end position="71"/>
    </location>
</feature>
<feature type="compositionally biased region" description="Basic residues" evidence="8">
    <location>
        <begin position="78"/>
        <end position="88"/>
    </location>
</feature>
<dbReference type="RefSeq" id="WP_264321459.1">
    <property type="nucleotide sequence ID" value="NZ_JADEXN010000168.1"/>
</dbReference>
<organism evidence="10 11">
    <name type="scientific">Zarconia navalis LEGE 11467</name>
    <dbReference type="NCBI Taxonomy" id="1828826"/>
    <lineage>
        <taxon>Bacteria</taxon>
        <taxon>Bacillati</taxon>
        <taxon>Cyanobacteriota</taxon>
        <taxon>Cyanophyceae</taxon>
        <taxon>Oscillatoriophycideae</taxon>
        <taxon>Oscillatoriales</taxon>
        <taxon>Oscillatoriales incertae sedis</taxon>
        <taxon>Zarconia</taxon>
        <taxon>Zarconia navalis</taxon>
    </lineage>
</organism>
<keyword evidence="3" id="KW-0677">Repeat</keyword>
<protein>
    <submittedName>
        <fullName evidence="10">J domain-containing protein</fullName>
    </submittedName>
</protein>
<dbReference type="GO" id="GO:0008270">
    <property type="term" value="F:zinc ion binding"/>
    <property type="evidence" value="ECO:0007669"/>
    <property type="project" value="UniProtKB-KW"/>
</dbReference>
<comment type="caution">
    <text evidence="10">The sequence shown here is derived from an EMBL/GenBank/DDBJ whole genome shotgun (WGS) entry which is preliminary data.</text>
</comment>
<dbReference type="Pfam" id="PF01556">
    <property type="entry name" value="DnaJ_C"/>
    <property type="match status" value="1"/>
</dbReference>
<dbReference type="CDD" id="cd10747">
    <property type="entry name" value="DnaJ_C"/>
    <property type="match status" value="1"/>
</dbReference>
<dbReference type="GO" id="GO:0005737">
    <property type="term" value="C:cytoplasm"/>
    <property type="evidence" value="ECO:0007669"/>
    <property type="project" value="TreeGrafter"/>
</dbReference>
<dbReference type="PRINTS" id="PR00625">
    <property type="entry name" value="JDOMAIN"/>
</dbReference>
<evidence type="ECO:0000256" key="8">
    <source>
        <dbReference type="SAM" id="MobiDB-lite"/>
    </source>
</evidence>
<keyword evidence="7" id="KW-0143">Chaperone</keyword>
<dbReference type="PROSITE" id="PS00636">
    <property type="entry name" value="DNAJ_1"/>
    <property type="match status" value="1"/>
</dbReference>
<dbReference type="GO" id="GO:0051082">
    <property type="term" value="F:unfolded protein binding"/>
    <property type="evidence" value="ECO:0007669"/>
    <property type="project" value="InterPro"/>
</dbReference>
<evidence type="ECO:0000256" key="3">
    <source>
        <dbReference type="ARBA" id="ARBA00022737"/>
    </source>
</evidence>
<evidence type="ECO:0000256" key="4">
    <source>
        <dbReference type="ARBA" id="ARBA00022771"/>
    </source>
</evidence>
<dbReference type="PROSITE" id="PS50076">
    <property type="entry name" value="DNAJ_2"/>
    <property type="match status" value="1"/>
</dbReference>
<keyword evidence="11" id="KW-1185">Reference proteome</keyword>
<dbReference type="SMART" id="SM00271">
    <property type="entry name" value="DnaJ"/>
    <property type="match status" value="1"/>
</dbReference>
<evidence type="ECO:0000256" key="2">
    <source>
        <dbReference type="ARBA" id="ARBA00022723"/>
    </source>
</evidence>
<feature type="region of interest" description="Disordered" evidence="8">
    <location>
        <begin position="71"/>
        <end position="105"/>
    </location>
</feature>
<keyword evidence="5" id="KW-0862">Zinc</keyword>
<evidence type="ECO:0000313" key="11">
    <source>
        <dbReference type="Proteomes" id="UP000621799"/>
    </source>
</evidence>
<dbReference type="Gene3D" id="1.10.287.110">
    <property type="entry name" value="DnaJ domain"/>
    <property type="match status" value="1"/>
</dbReference>
<keyword evidence="2" id="KW-0479">Metal-binding</keyword>
<sequence>MQNVRDYYKLLGVAPTATGDEIKQVYRRLARKYHPDLNPGDKAAEDKFKDIGEAYEVLSDASRRQEYDRFSQFWQQKKAGRTPSRRNRTSSPRQSPTTGRDFDQYPTFESFLDDLLNRRTTATRNTPPPPTGSRIDSPGAFRPKTTKTAYTVPSGNIPRDIEARLTLPLEKAYRGGRERIRLEDGRSIEVNMPPGIVDGQRLRLKDKGTNGGDLFLKMTVSPHPFFKLEGSDIFCQFPLTPSEAVLGGRVEVPTLDGLVKMTLPQGLKSGQRLRLSGKGYPMSRGSRGDQFVEVQIALPPNLSDRERELYEQLRRIETFNPRQNLPR</sequence>
<dbReference type="InterPro" id="IPR002939">
    <property type="entry name" value="DnaJ_C"/>
</dbReference>
<keyword evidence="1" id="KW-0235">DNA replication</keyword>
<dbReference type="InterPro" id="IPR018253">
    <property type="entry name" value="DnaJ_domain_CS"/>
</dbReference>
<dbReference type="Pfam" id="PF00226">
    <property type="entry name" value="DnaJ"/>
    <property type="match status" value="1"/>
</dbReference>
<keyword evidence="6" id="KW-0346">Stress response</keyword>
<gene>
    <name evidence="10" type="ORF">IQ235_10645</name>
</gene>
<evidence type="ECO:0000259" key="9">
    <source>
        <dbReference type="PROSITE" id="PS50076"/>
    </source>
</evidence>
<feature type="compositionally biased region" description="Low complexity" evidence="8">
    <location>
        <begin position="89"/>
        <end position="99"/>
    </location>
</feature>
<dbReference type="GO" id="GO:0006260">
    <property type="term" value="P:DNA replication"/>
    <property type="evidence" value="ECO:0007669"/>
    <property type="project" value="UniProtKB-KW"/>
</dbReference>
<name>A0A928VYN5_9CYAN</name>
<dbReference type="InterPro" id="IPR036869">
    <property type="entry name" value="J_dom_sf"/>
</dbReference>
<keyword evidence="4" id="KW-0863">Zinc-finger</keyword>
<dbReference type="AlphaFoldDB" id="A0A928VYN5"/>
<dbReference type="InterPro" id="IPR008971">
    <property type="entry name" value="HSP40/DnaJ_pept-bd"/>
</dbReference>
<dbReference type="PANTHER" id="PTHR43096">
    <property type="entry name" value="DNAJ HOMOLOG 1, MITOCHONDRIAL-RELATED"/>
    <property type="match status" value="1"/>
</dbReference>
<reference evidence="10" key="1">
    <citation type="submission" date="2020-10" db="EMBL/GenBank/DDBJ databases">
        <authorList>
            <person name="Castelo-Branco R."/>
            <person name="Eusebio N."/>
            <person name="Adriana R."/>
            <person name="Vieira A."/>
            <person name="Brugerolle De Fraissinette N."/>
            <person name="Rezende De Castro R."/>
            <person name="Schneider M.P."/>
            <person name="Vasconcelos V."/>
            <person name="Leao P.N."/>
        </authorList>
    </citation>
    <scope>NUCLEOTIDE SEQUENCE</scope>
    <source>
        <strain evidence="10">LEGE 11467</strain>
    </source>
</reference>
<dbReference type="SUPFAM" id="SSF46565">
    <property type="entry name" value="Chaperone J-domain"/>
    <property type="match status" value="1"/>
</dbReference>
<evidence type="ECO:0000256" key="5">
    <source>
        <dbReference type="ARBA" id="ARBA00022833"/>
    </source>
</evidence>
<dbReference type="EMBL" id="JADEXN010000168">
    <property type="protein sequence ID" value="MBE9041237.1"/>
    <property type="molecule type" value="Genomic_DNA"/>
</dbReference>
<dbReference type="InterPro" id="IPR001623">
    <property type="entry name" value="DnaJ_domain"/>
</dbReference>
<evidence type="ECO:0000313" key="10">
    <source>
        <dbReference type="EMBL" id="MBE9041237.1"/>
    </source>
</evidence>
<evidence type="ECO:0000256" key="6">
    <source>
        <dbReference type="ARBA" id="ARBA00023016"/>
    </source>
</evidence>
<dbReference type="Gene3D" id="2.60.260.20">
    <property type="entry name" value="Urease metallochaperone UreE, N-terminal domain"/>
    <property type="match status" value="2"/>
</dbReference>
<dbReference type="SUPFAM" id="SSF49493">
    <property type="entry name" value="HSP40/DnaJ peptide-binding domain"/>
    <property type="match status" value="2"/>
</dbReference>
<dbReference type="CDD" id="cd06257">
    <property type="entry name" value="DnaJ"/>
    <property type="match status" value="1"/>
</dbReference>
<dbReference type="FunFam" id="2.60.260.20:FF:000005">
    <property type="entry name" value="Chaperone protein dnaJ 1, mitochondrial"/>
    <property type="match status" value="1"/>
</dbReference>